<dbReference type="OrthoDB" id="2147163at2759"/>
<dbReference type="PANTHER" id="PTHR47668:SF1">
    <property type="entry name" value="DIENELACTONE HYDROLASE DOMAIN-CONTAINING PROTEIN-RELATED"/>
    <property type="match status" value="1"/>
</dbReference>
<dbReference type="Gene3D" id="3.40.50.1820">
    <property type="entry name" value="alpha/beta hydrolase"/>
    <property type="match status" value="1"/>
</dbReference>
<dbReference type="EMBL" id="KZ613496">
    <property type="protein sequence ID" value="PMD18037.1"/>
    <property type="molecule type" value="Genomic_DNA"/>
</dbReference>
<accession>A0A2J6PVJ0</accession>
<dbReference type="InterPro" id="IPR002925">
    <property type="entry name" value="Dienelactn_hydro"/>
</dbReference>
<proteinExistence type="predicted"/>
<feature type="domain" description="Dienelactone hydrolase" evidence="1">
    <location>
        <begin position="29"/>
        <end position="245"/>
    </location>
</feature>
<evidence type="ECO:0000313" key="2">
    <source>
        <dbReference type="EMBL" id="PMD18037.1"/>
    </source>
</evidence>
<dbReference type="GO" id="GO:0016787">
    <property type="term" value="F:hydrolase activity"/>
    <property type="evidence" value="ECO:0007669"/>
    <property type="project" value="UniProtKB-KW"/>
</dbReference>
<keyword evidence="2" id="KW-0378">Hydrolase</keyword>
<organism evidence="2 3">
    <name type="scientific">Hyaloscypha hepaticicola</name>
    <dbReference type="NCBI Taxonomy" id="2082293"/>
    <lineage>
        <taxon>Eukaryota</taxon>
        <taxon>Fungi</taxon>
        <taxon>Dikarya</taxon>
        <taxon>Ascomycota</taxon>
        <taxon>Pezizomycotina</taxon>
        <taxon>Leotiomycetes</taxon>
        <taxon>Helotiales</taxon>
        <taxon>Hyaloscyphaceae</taxon>
        <taxon>Hyaloscypha</taxon>
    </lineage>
</organism>
<dbReference type="AlphaFoldDB" id="A0A2J6PVJ0"/>
<dbReference type="SUPFAM" id="SSF53474">
    <property type="entry name" value="alpha/beta-Hydrolases"/>
    <property type="match status" value="1"/>
</dbReference>
<keyword evidence="3" id="KW-1185">Reference proteome</keyword>
<name>A0A2J6PVJ0_9HELO</name>
<evidence type="ECO:0000313" key="3">
    <source>
        <dbReference type="Proteomes" id="UP000235672"/>
    </source>
</evidence>
<dbReference type="InterPro" id="IPR029058">
    <property type="entry name" value="AB_hydrolase_fold"/>
</dbReference>
<gene>
    <name evidence="2" type="ORF">NA56DRAFT_648201</name>
</gene>
<evidence type="ECO:0000259" key="1">
    <source>
        <dbReference type="Pfam" id="PF01738"/>
    </source>
</evidence>
<sequence>MTCEACNTIPPVLAEGYIEKGRWEEVGGFRTYITGNTQSTKGLVDVYDIFGPAPQTLQGADALAAALGALVVVPDFFRGSYMVGEWYTNPTEENERLKAAFMARAFDFKKFSKELLDFTAAAKEKWTSIQSWGAFGLCWGGKVVVLSSAENTPFKASGQVHPGRLEAGDARKVVVPHIVLASNGEPEDVVKEYYDILVGEGKENVVETYNTMHHGWMGARAKLGEEENLREYTRGYNQLAAFFAKHL</sequence>
<dbReference type="Pfam" id="PF01738">
    <property type="entry name" value="DLH"/>
    <property type="match status" value="1"/>
</dbReference>
<dbReference type="Proteomes" id="UP000235672">
    <property type="component" value="Unassembled WGS sequence"/>
</dbReference>
<reference evidence="2 3" key="1">
    <citation type="submission" date="2016-05" db="EMBL/GenBank/DDBJ databases">
        <title>A degradative enzymes factory behind the ericoid mycorrhizal symbiosis.</title>
        <authorList>
            <consortium name="DOE Joint Genome Institute"/>
            <person name="Martino E."/>
            <person name="Morin E."/>
            <person name="Grelet G."/>
            <person name="Kuo A."/>
            <person name="Kohler A."/>
            <person name="Daghino S."/>
            <person name="Barry K."/>
            <person name="Choi C."/>
            <person name="Cichocki N."/>
            <person name="Clum A."/>
            <person name="Copeland A."/>
            <person name="Hainaut M."/>
            <person name="Haridas S."/>
            <person name="Labutti K."/>
            <person name="Lindquist E."/>
            <person name="Lipzen A."/>
            <person name="Khouja H.-R."/>
            <person name="Murat C."/>
            <person name="Ohm R."/>
            <person name="Olson A."/>
            <person name="Spatafora J."/>
            <person name="Veneault-Fourrey C."/>
            <person name="Henrissat B."/>
            <person name="Grigoriev I."/>
            <person name="Martin F."/>
            <person name="Perotto S."/>
        </authorList>
    </citation>
    <scope>NUCLEOTIDE SEQUENCE [LARGE SCALE GENOMIC DNA]</scope>
    <source>
        <strain evidence="2 3">UAMH 7357</strain>
    </source>
</reference>
<dbReference type="PANTHER" id="PTHR47668">
    <property type="entry name" value="DIENELACTONE HYDROLASE FAMILY PROTEIN (AFU_ORTHOLOGUE AFUA_6G01940)"/>
    <property type="match status" value="1"/>
</dbReference>
<protein>
    <submittedName>
        <fullName evidence="2">Dienelactone hydrolase</fullName>
    </submittedName>
</protein>